<comment type="caution">
    <text evidence="5">The sequence shown here is derived from an EMBL/GenBank/DDBJ whole genome shotgun (WGS) entry which is preliminary data.</text>
</comment>
<keyword evidence="1 2" id="KW-0238">DNA-binding</keyword>
<dbReference type="SUPFAM" id="SSF46689">
    <property type="entry name" value="Homeodomain-like"/>
    <property type="match status" value="1"/>
</dbReference>
<sequence length="216" mass="24239">MAVQTEKNTAGKNRKVRNRRADGERSRQKILDAAAAISAERGYDGTSIAAISRRCGLPASSIYWHFEDKDDLMSTVIEDSFDAWNQAWDIPADGSILAELVAIAEQLIGALREHPEFLHLGLPLALQKRQDNPKPRRMYLQMRENLSSRLGVIGKTHFSHVPEGRRQAIITYLIAGAEGLIIAHELDPESDIDELLEIHATSVIQMIMQESEKWSK</sequence>
<dbReference type="RefSeq" id="WP_273051139.1">
    <property type="nucleotide sequence ID" value="NZ_DAITTW010000044.1"/>
</dbReference>
<dbReference type="PROSITE" id="PS50977">
    <property type="entry name" value="HTH_TETR_2"/>
    <property type="match status" value="1"/>
</dbReference>
<dbReference type="PANTHER" id="PTHR30055">
    <property type="entry name" value="HTH-TYPE TRANSCRIPTIONAL REGULATOR RUTR"/>
    <property type="match status" value="1"/>
</dbReference>
<dbReference type="PRINTS" id="PR00455">
    <property type="entry name" value="HTHTETR"/>
</dbReference>
<reference evidence="5 6" key="1">
    <citation type="journal article" date="2018" name="Nat. Biotechnol.">
        <title>A standardized bacterial taxonomy based on genome phylogeny substantially revises the tree of life.</title>
        <authorList>
            <person name="Parks D.H."/>
            <person name="Chuvochina M."/>
            <person name="Waite D.W."/>
            <person name="Rinke C."/>
            <person name="Skarshewski A."/>
            <person name="Chaumeil P.A."/>
            <person name="Hugenholtz P."/>
        </authorList>
    </citation>
    <scope>NUCLEOTIDE SEQUENCE [LARGE SCALE GENOMIC DNA]</scope>
    <source>
        <strain evidence="5">UBA11247</strain>
    </source>
</reference>
<dbReference type="AlphaFoldDB" id="A0A3D4SWY1"/>
<dbReference type="Pfam" id="PF00440">
    <property type="entry name" value="TetR_N"/>
    <property type="match status" value="1"/>
</dbReference>
<protein>
    <submittedName>
        <fullName evidence="5">TetR/AcrR family transcriptional regulator</fullName>
    </submittedName>
</protein>
<feature type="compositionally biased region" description="Polar residues" evidence="3">
    <location>
        <begin position="1"/>
        <end position="11"/>
    </location>
</feature>
<dbReference type="InterPro" id="IPR050109">
    <property type="entry name" value="HTH-type_TetR-like_transc_reg"/>
</dbReference>
<feature type="region of interest" description="Disordered" evidence="3">
    <location>
        <begin position="1"/>
        <end position="26"/>
    </location>
</feature>
<dbReference type="PANTHER" id="PTHR30055:SF226">
    <property type="entry name" value="HTH-TYPE TRANSCRIPTIONAL REGULATOR PKSA"/>
    <property type="match status" value="1"/>
</dbReference>
<dbReference type="GO" id="GO:0000976">
    <property type="term" value="F:transcription cis-regulatory region binding"/>
    <property type="evidence" value="ECO:0007669"/>
    <property type="project" value="TreeGrafter"/>
</dbReference>
<feature type="domain" description="HTH tetR-type" evidence="4">
    <location>
        <begin position="24"/>
        <end position="84"/>
    </location>
</feature>
<evidence type="ECO:0000256" key="2">
    <source>
        <dbReference type="PROSITE-ProRule" id="PRU00335"/>
    </source>
</evidence>
<evidence type="ECO:0000259" key="4">
    <source>
        <dbReference type="PROSITE" id="PS50977"/>
    </source>
</evidence>
<proteinExistence type="predicted"/>
<feature type="DNA-binding region" description="H-T-H motif" evidence="2">
    <location>
        <begin position="47"/>
        <end position="66"/>
    </location>
</feature>
<dbReference type="GO" id="GO:0003700">
    <property type="term" value="F:DNA-binding transcription factor activity"/>
    <property type="evidence" value="ECO:0007669"/>
    <property type="project" value="TreeGrafter"/>
</dbReference>
<dbReference type="Gene3D" id="1.10.357.10">
    <property type="entry name" value="Tetracycline Repressor, domain 2"/>
    <property type="match status" value="1"/>
</dbReference>
<dbReference type="Proteomes" id="UP000261739">
    <property type="component" value="Unassembled WGS sequence"/>
</dbReference>
<evidence type="ECO:0000313" key="6">
    <source>
        <dbReference type="Proteomes" id="UP000261739"/>
    </source>
</evidence>
<evidence type="ECO:0000256" key="3">
    <source>
        <dbReference type="SAM" id="MobiDB-lite"/>
    </source>
</evidence>
<dbReference type="EMBL" id="DQID01000083">
    <property type="protein sequence ID" value="HCT13776.1"/>
    <property type="molecule type" value="Genomic_DNA"/>
</dbReference>
<dbReference type="STRING" id="863239.GCA_000213935_01470"/>
<evidence type="ECO:0000313" key="5">
    <source>
        <dbReference type="EMBL" id="HCT13776.1"/>
    </source>
</evidence>
<organism evidence="5 6">
    <name type="scientific">Corynebacterium nuruki</name>
    <dbReference type="NCBI Taxonomy" id="1032851"/>
    <lineage>
        <taxon>Bacteria</taxon>
        <taxon>Bacillati</taxon>
        <taxon>Actinomycetota</taxon>
        <taxon>Actinomycetes</taxon>
        <taxon>Mycobacteriales</taxon>
        <taxon>Corynebacteriaceae</taxon>
        <taxon>Corynebacterium</taxon>
    </lineage>
</organism>
<gene>
    <name evidence="5" type="ORF">DIW82_02985</name>
</gene>
<evidence type="ECO:0000256" key="1">
    <source>
        <dbReference type="ARBA" id="ARBA00023125"/>
    </source>
</evidence>
<name>A0A3D4SWY1_9CORY</name>
<dbReference type="InterPro" id="IPR001647">
    <property type="entry name" value="HTH_TetR"/>
</dbReference>
<accession>A0A3D4SWY1</accession>
<dbReference type="InterPro" id="IPR009057">
    <property type="entry name" value="Homeodomain-like_sf"/>
</dbReference>